<dbReference type="EMBL" id="WUBR01000002">
    <property type="protein sequence ID" value="MWV28183.1"/>
    <property type="molecule type" value="Genomic_DNA"/>
</dbReference>
<dbReference type="AlphaFoldDB" id="A0A844XEK7"/>
<dbReference type="RefSeq" id="WP_160485805.1">
    <property type="nucleotide sequence ID" value="NZ_WUBR01000002.1"/>
</dbReference>
<proteinExistence type="predicted"/>
<name>A0A844XEK7_9SPHN</name>
<keyword evidence="4" id="KW-1185">Reference proteome</keyword>
<evidence type="ECO:0000259" key="2">
    <source>
        <dbReference type="Pfam" id="PF07859"/>
    </source>
</evidence>
<dbReference type="Proteomes" id="UP000461409">
    <property type="component" value="Unassembled WGS sequence"/>
</dbReference>
<dbReference type="SUPFAM" id="SSF53474">
    <property type="entry name" value="alpha/beta-Hydrolases"/>
    <property type="match status" value="1"/>
</dbReference>
<dbReference type="InterPro" id="IPR029058">
    <property type="entry name" value="AB_hydrolase_fold"/>
</dbReference>
<feature type="domain" description="Alpha/beta hydrolase fold-3" evidence="2">
    <location>
        <begin position="169"/>
        <end position="223"/>
    </location>
</feature>
<feature type="signal peptide" evidence="1">
    <location>
        <begin position="1"/>
        <end position="23"/>
    </location>
</feature>
<sequence length="308" mass="33365">MICRKTILTALGAACLAFLPSCAATAQQQMLNLYDGPAPGSQNWSEPLVVHSADGGEERYNTTEPRLQVFLPEPDKADGAAIVMLPGGGLRVLGMGAYIQQTAKMMNDRGVAVIVLEYRTLQRTPEEIAQATAPRPAASGPTEFPKMEIRNANANPSPDDPAMNEVLRLAVNDGQAALRLVRSRAEEWNIDPARVGMFGTSAGGGVAFGTMMAGEEGATPDFIISNFGPALQDIAVPEDAPPLFLITEAWHGPVTDGLVALFQMWIAEREHAELHVYDVPNFTMTPDLWGGRLLEWMKERELLDRAPE</sequence>
<dbReference type="Gene3D" id="3.40.50.1820">
    <property type="entry name" value="alpha/beta hydrolase"/>
    <property type="match status" value="1"/>
</dbReference>
<organism evidence="3 4">
    <name type="scientific">Aurantiacibacter rhizosphaerae</name>
    <dbReference type="NCBI Taxonomy" id="2691582"/>
    <lineage>
        <taxon>Bacteria</taxon>
        <taxon>Pseudomonadati</taxon>
        <taxon>Pseudomonadota</taxon>
        <taxon>Alphaproteobacteria</taxon>
        <taxon>Sphingomonadales</taxon>
        <taxon>Erythrobacteraceae</taxon>
        <taxon>Aurantiacibacter</taxon>
    </lineage>
</organism>
<evidence type="ECO:0000256" key="1">
    <source>
        <dbReference type="SAM" id="SignalP"/>
    </source>
</evidence>
<reference evidence="3 4" key="2">
    <citation type="submission" date="2020-02" db="EMBL/GenBank/DDBJ databases">
        <title>Erythrobacter dongmakensis sp. nov., isolated from a tidal mudflat.</title>
        <authorList>
            <person name="Kim I.S."/>
        </authorList>
    </citation>
    <scope>NUCLEOTIDE SEQUENCE [LARGE SCALE GENOMIC DNA]</scope>
    <source>
        <strain evidence="3 4">GH3-10</strain>
    </source>
</reference>
<comment type="caution">
    <text evidence="3">The sequence shown here is derived from an EMBL/GenBank/DDBJ whole genome shotgun (WGS) entry which is preliminary data.</text>
</comment>
<protein>
    <submittedName>
        <fullName evidence="3">Alpha/beta hydrolase fold domain-containing protein</fullName>
    </submittedName>
</protein>
<evidence type="ECO:0000313" key="4">
    <source>
        <dbReference type="Proteomes" id="UP000461409"/>
    </source>
</evidence>
<keyword evidence="1" id="KW-0732">Signal</keyword>
<gene>
    <name evidence="3" type="ORF">GRF63_09730</name>
</gene>
<keyword evidence="3" id="KW-0378">Hydrolase</keyword>
<evidence type="ECO:0000313" key="3">
    <source>
        <dbReference type="EMBL" id="MWV28183.1"/>
    </source>
</evidence>
<dbReference type="GO" id="GO:0016787">
    <property type="term" value="F:hydrolase activity"/>
    <property type="evidence" value="ECO:0007669"/>
    <property type="project" value="UniProtKB-KW"/>
</dbReference>
<reference evidence="3 4" key="1">
    <citation type="submission" date="2019-12" db="EMBL/GenBank/DDBJ databases">
        <authorList>
            <person name="Lee S.D."/>
        </authorList>
    </citation>
    <scope>NUCLEOTIDE SEQUENCE [LARGE SCALE GENOMIC DNA]</scope>
    <source>
        <strain evidence="3 4">GH3-10</strain>
    </source>
</reference>
<dbReference type="InterPro" id="IPR013094">
    <property type="entry name" value="AB_hydrolase_3"/>
</dbReference>
<accession>A0A844XEK7</accession>
<feature type="chain" id="PRO_5032370230" evidence="1">
    <location>
        <begin position="24"/>
        <end position="308"/>
    </location>
</feature>
<dbReference type="Pfam" id="PF07859">
    <property type="entry name" value="Abhydrolase_3"/>
    <property type="match status" value="1"/>
</dbReference>